<evidence type="ECO:0000256" key="2">
    <source>
        <dbReference type="ARBA" id="ARBA00023002"/>
    </source>
</evidence>
<gene>
    <name evidence="3" type="ORF">H9910_06605</name>
</gene>
<dbReference type="EMBL" id="DWUU01000040">
    <property type="protein sequence ID" value="HJD42663.1"/>
    <property type="molecule type" value="Genomic_DNA"/>
</dbReference>
<dbReference type="InterPro" id="IPR020904">
    <property type="entry name" value="Sc_DH/Rdtase_CS"/>
</dbReference>
<reference evidence="3" key="2">
    <citation type="submission" date="2021-04" db="EMBL/GenBank/DDBJ databases">
        <authorList>
            <person name="Gilroy R."/>
        </authorList>
    </citation>
    <scope>NUCLEOTIDE SEQUENCE</scope>
    <source>
        <strain evidence="3">ChiBcec15-3976</strain>
    </source>
</reference>
<dbReference type="Pfam" id="PF13561">
    <property type="entry name" value="adh_short_C2"/>
    <property type="match status" value="1"/>
</dbReference>
<comment type="caution">
    <text evidence="3">The sequence shown here is derived from an EMBL/GenBank/DDBJ whole genome shotgun (WGS) entry which is preliminary data.</text>
</comment>
<dbReference type="PROSITE" id="PS00061">
    <property type="entry name" value="ADH_SHORT"/>
    <property type="match status" value="1"/>
</dbReference>
<dbReference type="InterPro" id="IPR036291">
    <property type="entry name" value="NAD(P)-bd_dom_sf"/>
</dbReference>
<dbReference type="GO" id="GO:0016616">
    <property type="term" value="F:oxidoreductase activity, acting on the CH-OH group of donors, NAD or NADP as acceptor"/>
    <property type="evidence" value="ECO:0007669"/>
    <property type="project" value="TreeGrafter"/>
</dbReference>
<sequence>MKKTAIVTGAGRGIGFAIAKRLAEAGFQLALVASSPEEKYKDNLEILKAAQADFCYIQADLSKNEDRIRCVETVIGKYGRMDVLVNNAGVAPKERRDLLDMTEESFDRLIAVNTKSVMFLSQLAAKQMLMQDKRDGVRGIIVNISSMSANVTSVNRGEYCVSKAGVSMLTKLYADRLAGDQIYVYEIRPGIIETDMTETVHEKYSKLFREGGCPIARWGKPEDVADAAEILCSGRLKYTTGQILNVDGGFQIQRL</sequence>
<dbReference type="InterPro" id="IPR002347">
    <property type="entry name" value="SDR_fam"/>
</dbReference>
<evidence type="ECO:0000313" key="3">
    <source>
        <dbReference type="EMBL" id="HJD42663.1"/>
    </source>
</evidence>
<protein>
    <submittedName>
        <fullName evidence="3">3-ketoacyl-ACP reductase</fullName>
    </submittedName>
</protein>
<evidence type="ECO:0000313" key="4">
    <source>
        <dbReference type="Proteomes" id="UP000823909"/>
    </source>
</evidence>
<accession>A0A9D2U8K3</accession>
<dbReference type="NCBIfam" id="NF009386">
    <property type="entry name" value="PRK12745.1"/>
    <property type="match status" value="1"/>
</dbReference>
<evidence type="ECO:0000256" key="1">
    <source>
        <dbReference type="ARBA" id="ARBA00006484"/>
    </source>
</evidence>
<dbReference type="FunFam" id="3.40.50.720:FF:000084">
    <property type="entry name" value="Short-chain dehydrogenase reductase"/>
    <property type="match status" value="1"/>
</dbReference>
<proteinExistence type="inferred from homology"/>
<comment type="similarity">
    <text evidence="1">Belongs to the short-chain dehydrogenases/reductases (SDR) family.</text>
</comment>
<dbReference type="SUPFAM" id="SSF51735">
    <property type="entry name" value="NAD(P)-binding Rossmann-fold domains"/>
    <property type="match status" value="1"/>
</dbReference>
<organism evidence="3 4">
    <name type="scientific">Candidatus Mediterraneibacter quadrami</name>
    <dbReference type="NCBI Taxonomy" id="2838684"/>
    <lineage>
        <taxon>Bacteria</taxon>
        <taxon>Bacillati</taxon>
        <taxon>Bacillota</taxon>
        <taxon>Clostridia</taxon>
        <taxon>Lachnospirales</taxon>
        <taxon>Lachnospiraceae</taxon>
        <taxon>Mediterraneibacter</taxon>
    </lineage>
</organism>
<dbReference type="AlphaFoldDB" id="A0A9D2U8K3"/>
<reference evidence="3" key="1">
    <citation type="journal article" date="2021" name="PeerJ">
        <title>Extensive microbial diversity within the chicken gut microbiome revealed by metagenomics and culture.</title>
        <authorList>
            <person name="Gilroy R."/>
            <person name="Ravi A."/>
            <person name="Getino M."/>
            <person name="Pursley I."/>
            <person name="Horton D.L."/>
            <person name="Alikhan N.F."/>
            <person name="Baker D."/>
            <person name="Gharbi K."/>
            <person name="Hall N."/>
            <person name="Watson M."/>
            <person name="Adriaenssens E.M."/>
            <person name="Foster-Nyarko E."/>
            <person name="Jarju S."/>
            <person name="Secka A."/>
            <person name="Antonio M."/>
            <person name="Oren A."/>
            <person name="Chaudhuri R.R."/>
            <person name="La Ragione R."/>
            <person name="Hildebrand F."/>
            <person name="Pallen M.J."/>
        </authorList>
    </citation>
    <scope>NUCLEOTIDE SEQUENCE</scope>
    <source>
        <strain evidence="3">ChiBcec15-3976</strain>
    </source>
</reference>
<dbReference type="PANTHER" id="PTHR42760">
    <property type="entry name" value="SHORT-CHAIN DEHYDROGENASES/REDUCTASES FAMILY MEMBER"/>
    <property type="match status" value="1"/>
</dbReference>
<dbReference type="Proteomes" id="UP000823909">
    <property type="component" value="Unassembled WGS sequence"/>
</dbReference>
<name>A0A9D2U8K3_9FIRM</name>
<dbReference type="PRINTS" id="PR00081">
    <property type="entry name" value="GDHRDH"/>
</dbReference>
<dbReference type="PRINTS" id="PR00080">
    <property type="entry name" value="SDRFAMILY"/>
</dbReference>
<dbReference type="Gene3D" id="3.40.50.720">
    <property type="entry name" value="NAD(P)-binding Rossmann-like Domain"/>
    <property type="match status" value="1"/>
</dbReference>
<keyword evidence="2" id="KW-0560">Oxidoreductase</keyword>
<dbReference type="GO" id="GO:0008206">
    <property type="term" value="P:bile acid metabolic process"/>
    <property type="evidence" value="ECO:0007669"/>
    <property type="project" value="UniProtKB-ARBA"/>
</dbReference>